<dbReference type="Proteomes" id="UP000007148">
    <property type="component" value="Unassembled WGS sequence"/>
</dbReference>
<evidence type="ECO:0000259" key="8">
    <source>
        <dbReference type="Pfam" id="PF09262"/>
    </source>
</evidence>
<evidence type="ECO:0000256" key="6">
    <source>
        <dbReference type="ARBA" id="ARBA00023136"/>
    </source>
</evidence>
<dbReference type="Gene3D" id="3.10.330.10">
    <property type="match status" value="1"/>
</dbReference>
<keyword evidence="5" id="KW-0067">ATP-binding</keyword>
<name>G4TF55_SERID</name>
<dbReference type="SUPFAM" id="SSF50692">
    <property type="entry name" value="ADC-like"/>
    <property type="match status" value="1"/>
</dbReference>
<dbReference type="STRING" id="1109443.G4TF55"/>
<dbReference type="InParanoid" id="G4TF55"/>
<dbReference type="GO" id="GO:0005829">
    <property type="term" value="C:cytosol"/>
    <property type="evidence" value="ECO:0007669"/>
    <property type="project" value="TreeGrafter"/>
</dbReference>
<dbReference type="HOGENOM" id="CLU_000688_1_1_1"/>
<dbReference type="Gene3D" id="3.40.50.300">
    <property type="entry name" value="P-loop containing nucleotide triphosphate hydrolases"/>
    <property type="match status" value="2"/>
</dbReference>
<dbReference type="InterPro" id="IPR009010">
    <property type="entry name" value="Asp_de-COase-like_dom_sf"/>
</dbReference>
<dbReference type="InterPro" id="IPR029067">
    <property type="entry name" value="CDC48_domain_2-like_sf"/>
</dbReference>
<dbReference type="GO" id="GO:0005524">
    <property type="term" value="F:ATP binding"/>
    <property type="evidence" value="ECO:0007669"/>
    <property type="project" value="UniProtKB-KW"/>
</dbReference>
<dbReference type="GO" id="GO:0005778">
    <property type="term" value="C:peroxisomal membrane"/>
    <property type="evidence" value="ECO:0007669"/>
    <property type="project" value="TreeGrafter"/>
</dbReference>
<accession>G4TF55</accession>
<feature type="domain" description="ATPase AAA-type core" evidence="7">
    <location>
        <begin position="402"/>
        <end position="533"/>
    </location>
</feature>
<evidence type="ECO:0000259" key="7">
    <source>
        <dbReference type="Pfam" id="PF00004"/>
    </source>
</evidence>
<organism evidence="9 10">
    <name type="scientific">Serendipita indica (strain DSM 11827)</name>
    <name type="common">Root endophyte fungus</name>
    <name type="synonym">Piriformospora indica</name>
    <dbReference type="NCBI Taxonomy" id="1109443"/>
    <lineage>
        <taxon>Eukaryota</taxon>
        <taxon>Fungi</taxon>
        <taxon>Dikarya</taxon>
        <taxon>Basidiomycota</taxon>
        <taxon>Agaricomycotina</taxon>
        <taxon>Agaricomycetes</taxon>
        <taxon>Sebacinales</taxon>
        <taxon>Serendipitaceae</taxon>
        <taxon>Serendipita</taxon>
    </lineage>
</organism>
<evidence type="ECO:0000256" key="1">
    <source>
        <dbReference type="ARBA" id="ARBA00004370"/>
    </source>
</evidence>
<dbReference type="GO" id="GO:0016558">
    <property type="term" value="P:protein import into peroxisome matrix"/>
    <property type="evidence" value="ECO:0007669"/>
    <property type="project" value="TreeGrafter"/>
</dbReference>
<evidence type="ECO:0000256" key="2">
    <source>
        <dbReference type="ARBA" id="ARBA00006914"/>
    </source>
</evidence>
<protein>
    <submittedName>
        <fullName evidence="9">Probable PEX1-peroxisomal assembly protein-peroxin</fullName>
    </submittedName>
</protein>
<gene>
    <name evidence="9" type="ORF">PIIN_03888</name>
</gene>
<dbReference type="PANTHER" id="PTHR23077">
    <property type="entry name" value="AAA-FAMILY ATPASE"/>
    <property type="match status" value="1"/>
</dbReference>
<keyword evidence="3" id="KW-0547">Nucleotide-binding</keyword>
<dbReference type="InterPro" id="IPR015342">
    <property type="entry name" value="PEX1-N_C-lobe"/>
</dbReference>
<dbReference type="InterPro" id="IPR050168">
    <property type="entry name" value="AAA_ATPase_domain"/>
</dbReference>
<dbReference type="OMA" id="DWELTEM"/>
<comment type="similarity">
    <text evidence="2">Belongs to the AAA ATPase family.</text>
</comment>
<dbReference type="AlphaFoldDB" id="G4TF55"/>
<proteinExistence type="inferred from homology"/>
<dbReference type="PANTHER" id="PTHR23077:SF12">
    <property type="entry name" value="PEROXISOMAL ATPASE PEX1"/>
    <property type="match status" value="1"/>
</dbReference>
<dbReference type="InterPro" id="IPR003959">
    <property type="entry name" value="ATPase_AAA_core"/>
</dbReference>
<feature type="domain" description="Peroxisomal ATPase PEX1 N-terminal C-lobe" evidence="8">
    <location>
        <begin position="110"/>
        <end position="185"/>
    </location>
</feature>
<keyword evidence="6" id="KW-0472">Membrane</keyword>
<evidence type="ECO:0000256" key="3">
    <source>
        <dbReference type="ARBA" id="ARBA00022741"/>
    </source>
</evidence>
<dbReference type="Gene3D" id="1.10.8.60">
    <property type="match status" value="1"/>
</dbReference>
<comment type="subcellular location">
    <subcellularLocation>
        <location evidence="1">Membrane</location>
    </subcellularLocation>
</comment>
<evidence type="ECO:0000256" key="5">
    <source>
        <dbReference type="ARBA" id="ARBA00022840"/>
    </source>
</evidence>
<dbReference type="InterPro" id="IPR027417">
    <property type="entry name" value="P-loop_NTPase"/>
</dbReference>
<evidence type="ECO:0000313" key="10">
    <source>
        <dbReference type="Proteomes" id="UP000007148"/>
    </source>
</evidence>
<evidence type="ECO:0000256" key="4">
    <source>
        <dbReference type="ARBA" id="ARBA00022801"/>
    </source>
</evidence>
<dbReference type="SUPFAM" id="SSF52540">
    <property type="entry name" value="P-loop containing nucleoside triphosphate hydrolases"/>
    <property type="match status" value="1"/>
</dbReference>
<reference evidence="9 10" key="1">
    <citation type="journal article" date="2011" name="PLoS Pathog.">
        <title>Endophytic Life Strategies Decoded by Genome and Transcriptome Analyses of the Mutualistic Root Symbiont Piriformospora indica.</title>
        <authorList>
            <person name="Zuccaro A."/>
            <person name="Lahrmann U."/>
            <person name="Guldener U."/>
            <person name="Langen G."/>
            <person name="Pfiffi S."/>
            <person name="Biedenkopf D."/>
            <person name="Wong P."/>
            <person name="Samans B."/>
            <person name="Grimm C."/>
            <person name="Basiewicz M."/>
            <person name="Murat C."/>
            <person name="Martin F."/>
            <person name="Kogel K.H."/>
        </authorList>
    </citation>
    <scope>NUCLEOTIDE SEQUENCE [LARGE SCALE GENOMIC DNA]</scope>
    <source>
        <strain evidence="9 10">DSM 11827</strain>
    </source>
</reference>
<dbReference type="Pfam" id="PF09262">
    <property type="entry name" value="PEX-1N"/>
    <property type="match status" value="1"/>
</dbReference>
<dbReference type="eggNOG" id="KOG0735">
    <property type="taxonomic scope" value="Eukaryota"/>
</dbReference>
<dbReference type="SUPFAM" id="SSF54585">
    <property type="entry name" value="Cdc48 domain 2-like"/>
    <property type="match status" value="1"/>
</dbReference>
<keyword evidence="10" id="KW-1185">Reference proteome</keyword>
<sequence length="682" mass="74582">MRRVKLKYSPLHSSLVNLPLSVYGPLVSTGVRPQAVSVHLSNLVKGSGHKSAYLGWTGLASASSTARWGSKGGDESLDTVEVDPQLCASLGFNEGDVLELGLVHNLPVAKSVSTEPLTPDDWEILELHAQYVEDNLLSQVRVAANDQHILVWIMGKNLIRFRVSSMDPDKGPCLLSTDTELIIAPKQRKPPPPSKESIESDRAARASGIIVRVVPMENYPIDASTYSPLCALAPPSTLETLSLKDGQQVYIQRQSPPVLDLTREIKHYQGSSNSTSKVSARIKLKDRITATPMNQAEEESKPQLSTYSIFATDLLPRNQIVLLGSPNIRSWDLARVSIKPPQTSTGIELPSQELNIPFLLPLAMKNLNFVGVDSIVSECTRFFQHSLLAQKTLLGGSNASQLLLCGGKGSGKTGIATTVAARLEKDPQLCICPLYIDMSRYSEEALAGIRALFSLLVRLAIWCKPTILILDNVHYFVGVETEHTESSKSTRIAELFVKFLYSLRAHSASVLAIAEGTSSLNKIVSTGHTFSKVINIKTPDKSARATILKQFVEIADAPPTRGLNYVSLATKTEGYSAQDLKDFTDRALHKATIRTADANVPEVSLEMCDFDAAQEGFTPLSLRDVKLQKSEVEWADIGGLQETRRILCETLEWPTKYAAIFAKCPLRLRSGFVLVVMGPVLS</sequence>
<comment type="caution">
    <text evidence="9">The sequence shown here is derived from an EMBL/GenBank/DDBJ whole genome shotgun (WGS) entry which is preliminary data.</text>
</comment>
<dbReference type="GO" id="GO:0016887">
    <property type="term" value="F:ATP hydrolysis activity"/>
    <property type="evidence" value="ECO:0007669"/>
    <property type="project" value="InterPro"/>
</dbReference>
<dbReference type="EMBL" id="CAFZ01000068">
    <property type="protein sequence ID" value="CCA69948.1"/>
    <property type="molecule type" value="Genomic_DNA"/>
</dbReference>
<dbReference type="Pfam" id="PF00004">
    <property type="entry name" value="AAA"/>
    <property type="match status" value="1"/>
</dbReference>
<keyword evidence="4" id="KW-0378">Hydrolase</keyword>
<evidence type="ECO:0000313" key="9">
    <source>
        <dbReference type="EMBL" id="CCA69948.1"/>
    </source>
</evidence>
<dbReference type="OrthoDB" id="2187at2759"/>